<dbReference type="STRING" id="3818.A0A444XAY1"/>
<gene>
    <name evidence="2" type="ORF">Ahy_B10g106352</name>
</gene>
<reference evidence="2 3" key="1">
    <citation type="submission" date="2019-01" db="EMBL/GenBank/DDBJ databases">
        <title>Sequencing of cultivated peanut Arachis hypogaea provides insights into genome evolution and oil improvement.</title>
        <authorList>
            <person name="Chen X."/>
        </authorList>
    </citation>
    <scope>NUCLEOTIDE SEQUENCE [LARGE SCALE GENOMIC DNA]</scope>
    <source>
        <strain evidence="3">cv. Fuhuasheng</strain>
        <tissue evidence="2">Leaves</tissue>
    </source>
</reference>
<feature type="signal peptide" evidence="1">
    <location>
        <begin position="1"/>
        <end position="26"/>
    </location>
</feature>
<dbReference type="PANTHER" id="PTHR37389:SF37">
    <property type="entry name" value="GLYCINE RICH PROTEIN-RELATED"/>
    <property type="match status" value="1"/>
</dbReference>
<evidence type="ECO:0000313" key="3">
    <source>
        <dbReference type="Proteomes" id="UP000289738"/>
    </source>
</evidence>
<keyword evidence="1" id="KW-0732">Signal</keyword>
<dbReference type="InterPro" id="IPR010800">
    <property type="entry name" value="GRP"/>
</dbReference>
<keyword evidence="3" id="KW-1185">Reference proteome</keyword>
<feature type="chain" id="PRO_5019076943" description="Glycine-rich protein" evidence="1">
    <location>
        <begin position="27"/>
        <end position="146"/>
    </location>
</feature>
<dbReference type="AlphaFoldDB" id="A0A444XAY1"/>
<organism evidence="2 3">
    <name type="scientific">Arachis hypogaea</name>
    <name type="common">Peanut</name>
    <dbReference type="NCBI Taxonomy" id="3818"/>
    <lineage>
        <taxon>Eukaryota</taxon>
        <taxon>Viridiplantae</taxon>
        <taxon>Streptophyta</taxon>
        <taxon>Embryophyta</taxon>
        <taxon>Tracheophyta</taxon>
        <taxon>Spermatophyta</taxon>
        <taxon>Magnoliopsida</taxon>
        <taxon>eudicotyledons</taxon>
        <taxon>Gunneridae</taxon>
        <taxon>Pentapetalae</taxon>
        <taxon>rosids</taxon>
        <taxon>fabids</taxon>
        <taxon>Fabales</taxon>
        <taxon>Fabaceae</taxon>
        <taxon>Papilionoideae</taxon>
        <taxon>50 kb inversion clade</taxon>
        <taxon>dalbergioids sensu lato</taxon>
        <taxon>Dalbergieae</taxon>
        <taxon>Pterocarpus clade</taxon>
        <taxon>Arachis</taxon>
    </lineage>
</organism>
<proteinExistence type="predicted"/>
<accession>A0A444XAY1</accession>
<comment type="caution">
    <text evidence="2">The sequence shown here is derived from an EMBL/GenBank/DDBJ whole genome shotgun (WGS) entry which is preliminary data.</text>
</comment>
<protein>
    <recommendedName>
        <fullName evidence="4">Glycine-rich protein</fullName>
    </recommendedName>
</protein>
<evidence type="ECO:0000313" key="2">
    <source>
        <dbReference type="EMBL" id="RYQ86713.1"/>
    </source>
</evidence>
<name>A0A444XAY1_ARAHY</name>
<evidence type="ECO:0000256" key="1">
    <source>
        <dbReference type="SAM" id="SignalP"/>
    </source>
</evidence>
<dbReference type="Proteomes" id="UP000289738">
    <property type="component" value="Chromosome B10"/>
</dbReference>
<sequence>MIVAKMGFKAFLILAMFMVTIFVASTNEVAPGDLDEKFEQNDGNNNPAQGVDESKLYGGWGGGWRGGYGGPWGWRGGYGGPWGWRGGYGGPWGWRGGYGGYGGGPYGYGGGYCPYGCCGWGYYGCYRCCYAKGQTHQAKIDANTHE</sequence>
<dbReference type="PANTHER" id="PTHR37389">
    <property type="entry name" value="NODULIN-24"/>
    <property type="match status" value="1"/>
</dbReference>
<evidence type="ECO:0008006" key="4">
    <source>
        <dbReference type="Google" id="ProtNLM"/>
    </source>
</evidence>
<dbReference type="EMBL" id="SDMP01000020">
    <property type="protein sequence ID" value="RYQ86713.1"/>
    <property type="molecule type" value="Genomic_DNA"/>
</dbReference>